<dbReference type="VEuPathDB" id="FungiDB:I302_06464"/>
<evidence type="ECO:0000256" key="1">
    <source>
        <dbReference type="SAM" id="MobiDB-lite"/>
    </source>
</evidence>
<protein>
    <submittedName>
        <fullName evidence="2">Uncharacterized protein</fullName>
    </submittedName>
</protein>
<sequence length="126" mass="13765">MRPSPLKDKIYKFDVRRPLIPSPSTNQSYAHHAPLGVPPFPSSSPEPQSPSEISPSHPLHSARENDYPPSPICEMGLQPEEVAHVITKLSDSTITVERKGILLKLLGVESTFTEPGKNKESGGTDE</sequence>
<dbReference type="EMBL" id="KI894023">
    <property type="protein sequence ID" value="OCF23482.1"/>
    <property type="molecule type" value="Genomic_DNA"/>
</dbReference>
<proteinExistence type="predicted"/>
<evidence type="ECO:0000313" key="2">
    <source>
        <dbReference type="EMBL" id="OCF23482.1"/>
    </source>
</evidence>
<organism evidence="2">
    <name type="scientific">Kwoniella bestiolae CBS 10118</name>
    <dbReference type="NCBI Taxonomy" id="1296100"/>
    <lineage>
        <taxon>Eukaryota</taxon>
        <taxon>Fungi</taxon>
        <taxon>Dikarya</taxon>
        <taxon>Basidiomycota</taxon>
        <taxon>Agaricomycotina</taxon>
        <taxon>Tremellomycetes</taxon>
        <taxon>Tremellales</taxon>
        <taxon>Cryptococcaceae</taxon>
        <taxon>Kwoniella</taxon>
    </lineage>
</organism>
<name>A0A1B9FXI6_9TREE</name>
<reference evidence="2" key="2">
    <citation type="submission" date="2014-01" db="EMBL/GenBank/DDBJ databases">
        <title>Evolution of pathogenesis and genome organization in the Tremellales.</title>
        <authorList>
            <person name="Cuomo C."/>
            <person name="Litvintseva A."/>
            <person name="Heitman J."/>
            <person name="Chen Y."/>
            <person name="Sun S."/>
            <person name="Springer D."/>
            <person name="Dromer F."/>
            <person name="Young S."/>
            <person name="Zeng Q."/>
            <person name="Chapman S."/>
            <person name="Gujja S."/>
            <person name="Saif S."/>
            <person name="Birren B."/>
        </authorList>
    </citation>
    <scope>NUCLEOTIDE SEQUENCE</scope>
    <source>
        <strain evidence="2">CBS 10118</strain>
    </source>
</reference>
<reference evidence="2" key="1">
    <citation type="submission" date="2013-07" db="EMBL/GenBank/DDBJ databases">
        <title>The Genome Sequence of Cryptococcus bestiolae CBS10118.</title>
        <authorList>
            <consortium name="The Broad Institute Genome Sequencing Platform"/>
            <person name="Cuomo C."/>
            <person name="Litvintseva A."/>
            <person name="Chen Y."/>
            <person name="Heitman J."/>
            <person name="Sun S."/>
            <person name="Springer D."/>
            <person name="Dromer F."/>
            <person name="Young S.K."/>
            <person name="Zeng Q."/>
            <person name="Gargeya S."/>
            <person name="Fitzgerald M."/>
            <person name="Abouelleil A."/>
            <person name="Alvarado L."/>
            <person name="Berlin A.M."/>
            <person name="Chapman S.B."/>
            <person name="Dewar J."/>
            <person name="Goldberg J."/>
            <person name="Griggs A."/>
            <person name="Gujja S."/>
            <person name="Hansen M."/>
            <person name="Howarth C."/>
            <person name="Imamovic A."/>
            <person name="Larimer J."/>
            <person name="McCowan C."/>
            <person name="Murphy C."/>
            <person name="Pearson M."/>
            <person name="Priest M."/>
            <person name="Roberts A."/>
            <person name="Saif S."/>
            <person name="Shea T."/>
            <person name="Sykes S."/>
            <person name="Wortman J."/>
            <person name="Nusbaum C."/>
            <person name="Birren B."/>
        </authorList>
    </citation>
    <scope>NUCLEOTIDE SEQUENCE [LARGE SCALE GENOMIC DNA]</scope>
    <source>
        <strain evidence="2">CBS 10118</strain>
    </source>
</reference>
<feature type="compositionally biased region" description="Pro residues" evidence="1">
    <location>
        <begin position="36"/>
        <end position="48"/>
    </location>
</feature>
<feature type="compositionally biased region" description="Low complexity" evidence="1">
    <location>
        <begin position="49"/>
        <end position="58"/>
    </location>
</feature>
<feature type="region of interest" description="Disordered" evidence="1">
    <location>
        <begin position="17"/>
        <end position="74"/>
    </location>
</feature>
<accession>A0A1B9FXI6</accession>
<dbReference type="AlphaFoldDB" id="A0A1B9FXI6"/>
<gene>
    <name evidence="2" type="ORF">I302_06464</name>
</gene>